<keyword evidence="2" id="KW-1185">Reference proteome</keyword>
<name>A0ABP5FCX2_9ACTN</name>
<dbReference type="RefSeq" id="WP_344665016.1">
    <property type="nucleotide sequence ID" value="NZ_BAAAQN010000007.1"/>
</dbReference>
<reference evidence="2" key="1">
    <citation type="journal article" date="2019" name="Int. J. Syst. Evol. Microbiol.">
        <title>The Global Catalogue of Microorganisms (GCM) 10K type strain sequencing project: providing services to taxonomists for standard genome sequencing and annotation.</title>
        <authorList>
            <consortium name="The Broad Institute Genomics Platform"/>
            <consortium name="The Broad Institute Genome Sequencing Center for Infectious Disease"/>
            <person name="Wu L."/>
            <person name="Ma J."/>
        </authorList>
    </citation>
    <scope>NUCLEOTIDE SEQUENCE [LARGE SCALE GENOMIC DNA]</scope>
    <source>
        <strain evidence="2">JCM 16014</strain>
    </source>
</reference>
<dbReference type="Proteomes" id="UP001500751">
    <property type="component" value="Unassembled WGS sequence"/>
</dbReference>
<evidence type="ECO:0000313" key="1">
    <source>
        <dbReference type="EMBL" id="GAA2021243.1"/>
    </source>
</evidence>
<evidence type="ECO:0008006" key="3">
    <source>
        <dbReference type="Google" id="ProtNLM"/>
    </source>
</evidence>
<proteinExistence type="predicted"/>
<accession>A0ABP5FCX2</accession>
<protein>
    <recommendedName>
        <fullName evidence="3">Transposase</fullName>
    </recommendedName>
</protein>
<gene>
    <name evidence="1" type="ORF">GCM10009839_17680</name>
</gene>
<organism evidence="1 2">
    <name type="scientific">Catenulispora yoronensis</name>
    <dbReference type="NCBI Taxonomy" id="450799"/>
    <lineage>
        <taxon>Bacteria</taxon>
        <taxon>Bacillati</taxon>
        <taxon>Actinomycetota</taxon>
        <taxon>Actinomycetes</taxon>
        <taxon>Catenulisporales</taxon>
        <taxon>Catenulisporaceae</taxon>
        <taxon>Catenulispora</taxon>
    </lineage>
</organism>
<evidence type="ECO:0000313" key="2">
    <source>
        <dbReference type="Proteomes" id="UP001500751"/>
    </source>
</evidence>
<comment type="caution">
    <text evidence="1">The sequence shown here is derived from an EMBL/GenBank/DDBJ whole genome shotgun (WGS) entry which is preliminary data.</text>
</comment>
<dbReference type="EMBL" id="BAAAQN010000007">
    <property type="protein sequence ID" value="GAA2021243.1"/>
    <property type="molecule type" value="Genomic_DNA"/>
</dbReference>
<sequence length="127" mass="14130">MDEAAIAGLPEVAWSVAVDQDGQPQPECGVAEITSLDLRLDGWHLGTRLIVRRSRPSRRHERKLTLFDMATGWRYQITVSDIGRMRGVAGSHHPWFLDVLYRQRGAAAEGRVKTNKAIGLANLPSQT</sequence>